<evidence type="ECO:0000313" key="7">
    <source>
        <dbReference type="EMBL" id="WAS89834.1"/>
    </source>
</evidence>
<evidence type="ECO:0000256" key="1">
    <source>
        <dbReference type="ARBA" id="ARBA00001316"/>
    </source>
</evidence>
<dbReference type="InterPro" id="IPR051057">
    <property type="entry name" value="PI-PLC_domain"/>
</dbReference>
<evidence type="ECO:0000259" key="6">
    <source>
        <dbReference type="SMART" id="SM00148"/>
    </source>
</evidence>
<organism evidence="7 8">
    <name type="scientific">Nannocystis punicea</name>
    <dbReference type="NCBI Taxonomy" id="2995304"/>
    <lineage>
        <taxon>Bacteria</taxon>
        <taxon>Pseudomonadati</taxon>
        <taxon>Myxococcota</taxon>
        <taxon>Polyangia</taxon>
        <taxon>Nannocystales</taxon>
        <taxon>Nannocystaceae</taxon>
        <taxon>Nannocystis</taxon>
    </lineage>
</organism>
<keyword evidence="8" id="KW-1185">Reference proteome</keyword>
<dbReference type="InterPro" id="IPR017946">
    <property type="entry name" value="PLC-like_Pdiesterase_TIM-brl"/>
</dbReference>
<dbReference type="InterPro" id="IPR000909">
    <property type="entry name" value="PLipase_C_PInositol-sp_X_dom"/>
</dbReference>
<sequence length="478" mass="52656">MSETLDTLRVNWMGQLYAEGDKFLHQLTIPGTHDSGTSGLLRGGASRCQSMTIQEQLEAGVRFLDIRLVPEGNDLRIWHGDSKIGSKTNVMFSEVIDVCTGFLGAHGTECIVMSIKNEHHVSADAFAAALRPFYASALKQGGTDPNNPADRLFYTATSMPSLGQVQGQVVVFRRYGSVASDPPCIDGVTGWPNGPGGGKTSNPTRGAIPLMIQDHYKIGMGDWNSVKWQEDILSFLTQAQNNPLTFVTWWFNFISASGGDLPYRFADEINPLLTEWLEAALGNATVVNRIGTIPMDFPTSRMIDALIATNFPPSDRFIELNDRDFVFCLAGSTRYLADCHQTHAGGTYYGWSDGTPCNHRLTTPSDPADRLLRSGTVVCIRTMQADMGGYMYLDASSQFNLYYNDDTGEDEQWVVERADPQVEGYIQRGETLRFRSVKQTAKQGKSMYLSAESDGYLGTRPDPTDGGDKNLGIDWIVS</sequence>
<comment type="catalytic activity">
    <reaction evidence="1">
        <text>a 1,2-diacyl-sn-glycero-3-phospho-(1D-myo-inositol) = 1D-myo-inositol 1,2-cyclic phosphate + a 1,2-diacyl-sn-glycerol</text>
        <dbReference type="Rhea" id="RHEA:17093"/>
        <dbReference type="ChEBI" id="CHEBI:17815"/>
        <dbReference type="ChEBI" id="CHEBI:57880"/>
        <dbReference type="ChEBI" id="CHEBI:58484"/>
        <dbReference type="EC" id="4.6.1.13"/>
    </reaction>
</comment>
<evidence type="ECO:0000313" key="8">
    <source>
        <dbReference type="Proteomes" id="UP001164459"/>
    </source>
</evidence>
<dbReference type="CDD" id="cd08586">
    <property type="entry name" value="PI-PLCc_BcPLC_like"/>
    <property type="match status" value="1"/>
</dbReference>
<dbReference type="PANTHER" id="PTHR13593">
    <property type="match status" value="1"/>
</dbReference>
<name>A0ABY7GS97_9BACT</name>
<dbReference type="PANTHER" id="PTHR13593:SF113">
    <property type="entry name" value="SI:DKEY-266F7.9"/>
    <property type="match status" value="1"/>
</dbReference>
<feature type="domain" description="Phosphatidylinositol-specific phospholipase C X" evidence="6">
    <location>
        <begin position="18"/>
        <end position="174"/>
    </location>
</feature>
<proteinExistence type="predicted"/>
<dbReference type="RefSeq" id="WP_269032144.1">
    <property type="nucleotide sequence ID" value="NZ_CP114040.1"/>
</dbReference>
<dbReference type="EC" id="4.6.1.13" evidence="2"/>
<evidence type="ECO:0000256" key="3">
    <source>
        <dbReference type="ARBA" id="ARBA00019758"/>
    </source>
</evidence>
<dbReference type="EMBL" id="CP114040">
    <property type="protein sequence ID" value="WAS89834.1"/>
    <property type="molecule type" value="Genomic_DNA"/>
</dbReference>
<evidence type="ECO:0000256" key="4">
    <source>
        <dbReference type="ARBA" id="ARBA00030474"/>
    </source>
</evidence>
<dbReference type="SMART" id="SM00148">
    <property type="entry name" value="PLCXc"/>
    <property type="match status" value="1"/>
</dbReference>
<reference evidence="7" key="1">
    <citation type="submission" date="2022-11" db="EMBL/GenBank/DDBJ databases">
        <title>Minimal conservation of predation-associated metabolite biosynthetic gene clusters underscores biosynthetic potential of Myxococcota including descriptions for ten novel species: Archangium lansinium sp. nov., Myxococcus landrumus sp. nov., Nannocystis bai.</title>
        <authorList>
            <person name="Ahearne A."/>
            <person name="Stevens C."/>
            <person name="Dowd S."/>
        </authorList>
    </citation>
    <scope>NUCLEOTIDE SEQUENCE</scope>
    <source>
        <strain evidence="7">Fl3</strain>
    </source>
</reference>
<dbReference type="PROSITE" id="PS50007">
    <property type="entry name" value="PIPLC_X_DOMAIN"/>
    <property type="match status" value="1"/>
</dbReference>
<dbReference type="Proteomes" id="UP001164459">
    <property type="component" value="Chromosome"/>
</dbReference>
<evidence type="ECO:0000256" key="2">
    <source>
        <dbReference type="ARBA" id="ARBA00012581"/>
    </source>
</evidence>
<gene>
    <name evidence="7" type="ORF">O0S08_26885</name>
</gene>
<accession>A0ABY7GS97</accession>
<evidence type="ECO:0000256" key="5">
    <source>
        <dbReference type="ARBA" id="ARBA00030782"/>
    </source>
</evidence>
<protein>
    <recommendedName>
        <fullName evidence="3">1-phosphatidylinositol phosphodiesterase</fullName>
        <ecNumber evidence="2">4.6.1.13</ecNumber>
    </recommendedName>
    <alternativeName>
        <fullName evidence="4">Phosphatidylinositol diacylglycerol-lyase</fullName>
    </alternativeName>
    <alternativeName>
        <fullName evidence="5">Phosphatidylinositol-specific phospholipase C</fullName>
    </alternativeName>
</protein>
<dbReference type="Gene3D" id="3.20.20.190">
    <property type="entry name" value="Phosphatidylinositol (PI) phosphodiesterase"/>
    <property type="match status" value="1"/>
</dbReference>
<dbReference type="Pfam" id="PF00388">
    <property type="entry name" value="PI-PLC-X"/>
    <property type="match status" value="1"/>
</dbReference>
<dbReference type="SUPFAM" id="SSF51695">
    <property type="entry name" value="PLC-like phosphodiesterases"/>
    <property type="match status" value="1"/>
</dbReference>